<dbReference type="EnsemblPlants" id="OBART04G20370.1">
    <property type="protein sequence ID" value="OBART04G20370.1"/>
    <property type="gene ID" value="OBART04G20370"/>
</dbReference>
<keyword evidence="4" id="KW-1185">Reference proteome</keyword>
<dbReference type="Gramene" id="OBART04G20370.1">
    <property type="protein sequence ID" value="OBART04G20370.1"/>
    <property type="gene ID" value="OBART04G20370"/>
</dbReference>
<feature type="region of interest" description="Disordered" evidence="1">
    <location>
        <begin position="86"/>
        <end position="142"/>
    </location>
</feature>
<dbReference type="HOGENOM" id="CLU_1589133_0_0_1"/>
<reference evidence="3" key="1">
    <citation type="journal article" date="2009" name="Rice">
        <title>De Novo Next Generation Sequencing of Plant Genomes.</title>
        <authorList>
            <person name="Rounsley S."/>
            <person name="Marri P.R."/>
            <person name="Yu Y."/>
            <person name="He R."/>
            <person name="Sisneros N."/>
            <person name="Goicoechea J.L."/>
            <person name="Lee S.J."/>
            <person name="Angelova A."/>
            <person name="Kudrna D."/>
            <person name="Luo M."/>
            <person name="Affourtit J."/>
            <person name="Desany B."/>
            <person name="Knight J."/>
            <person name="Niazi F."/>
            <person name="Egholm M."/>
            <person name="Wing R.A."/>
        </authorList>
    </citation>
    <scope>NUCLEOTIDE SEQUENCE [LARGE SCALE GENOMIC DNA]</scope>
    <source>
        <strain evidence="3">cv. IRGC 105608</strain>
    </source>
</reference>
<feature type="signal peptide" evidence="2">
    <location>
        <begin position="1"/>
        <end position="24"/>
    </location>
</feature>
<dbReference type="PaxDb" id="65489-OBART04G20370.1"/>
<organism evidence="3">
    <name type="scientific">Oryza barthii</name>
    <dbReference type="NCBI Taxonomy" id="65489"/>
    <lineage>
        <taxon>Eukaryota</taxon>
        <taxon>Viridiplantae</taxon>
        <taxon>Streptophyta</taxon>
        <taxon>Embryophyta</taxon>
        <taxon>Tracheophyta</taxon>
        <taxon>Spermatophyta</taxon>
        <taxon>Magnoliopsida</taxon>
        <taxon>Liliopsida</taxon>
        <taxon>Poales</taxon>
        <taxon>Poaceae</taxon>
        <taxon>BOP clade</taxon>
        <taxon>Oryzoideae</taxon>
        <taxon>Oryzeae</taxon>
        <taxon>Oryzinae</taxon>
        <taxon>Oryza</taxon>
    </lineage>
</organism>
<dbReference type="Proteomes" id="UP000026960">
    <property type="component" value="Chromosome 4"/>
</dbReference>
<evidence type="ECO:0000256" key="2">
    <source>
        <dbReference type="SAM" id="SignalP"/>
    </source>
</evidence>
<name>A0A0D3FYI4_9ORYZ</name>
<evidence type="ECO:0000256" key="1">
    <source>
        <dbReference type="SAM" id="MobiDB-lite"/>
    </source>
</evidence>
<reference evidence="3" key="2">
    <citation type="submission" date="2015-03" db="UniProtKB">
        <authorList>
            <consortium name="EnsemblPlants"/>
        </authorList>
    </citation>
    <scope>IDENTIFICATION</scope>
</reference>
<dbReference type="AlphaFoldDB" id="A0A0D3FYI4"/>
<evidence type="ECO:0000313" key="4">
    <source>
        <dbReference type="Proteomes" id="UP000026960"/>
    </source>
</evidence>
<evidence type="ECO:0000313" key="3">
    <source>
        <dbReference type="EnsemblPlants" id="OBART04G20370.1"/>
    </source>
</evidence>
<evidence type="ECO:0008006" key="5">
    <source>
        <dbReference type="Google" id="ProtNLM"/>
    </source>
</evidence>
<feature type="chain" id="PRO_5002262047" description="DUF834 domain-containing protein" evidence="2">
    <location>
        <begin position="25"/>
        <end position="168"/>
    </location>
</feature>
<feature type="compositionally biased region" description="Basic residues" evidence="1">
    <location>
        <begin position="96"/>
        <end position="105"/>
    </location>
</feature>
<proteinExistence type="predicted"/>
<protein>
    <recommendedName>
        <fullName evidence="5">DUF834 domain-containing protein</fullName>
    </recommendedName>
</protein>
<keyword evidence="2" id="KW-0732">Signal</keyword>
<sequence>MKGKKGWVWGINISFIRLIQWGESVTPITVSGGGAAKITQSLRANCVTCCGGRGNSEAPTVIRVEVPGAALRPWVWVLPGFTTNSSTSGLVDRERPHGRRKRRERRGAGTPVVERLRRRRKNMFPSDAHPGRVGGDRNGDGNSLLRQQEEVAVMGKGKGKGVKWIRLV</sequence>
<accession>A0A0D3FYI4</accession>